<dbReference type="InterPro" id="IPR002110">
    <property type="entry name" value="Ankyrin_rpt"/>
</dbReference>
<sequence length="378" mass="42871">MPRRTTRPETLYDSQDPFHYPPKMIEDDPEEPPAGAGGRPRYRWTAYTTLLLIILVIHTDITFNDIPHALRDENGDGLGKSTCREYWHNIFGYKPKVARLQDPEGRRARRQQQLQACPQSRRLSTESRNGVRETWERIEAEAGYPHGFIAWLRDMPTTFLRTSGQLNDAGRDNECTSPDFHDAESICGVLAHCDFTQDHVAVADQIETLLQRGANINERGQLGETPLHHAVRFGNISAVTMLLEYGADTSAVTTTGESIWDFGNRACQELLARASQLDEHALLRCAQCWVRIAFARTTVRFNPTRVYEDKSTFVERRPHQVVPYLEQTAQGADLLQPRIVPSQIVVQTIAHGEPCWEANAVSAVCTAFLDDIMEHHRQ</sequence>
<dbReference type="PROSITE" id="PS50297">
    <property type="entry name" value="ANK_REP_REGION"/>
    <property type="match status" value="1"/>
</dbReference>
<dbReference type="EMBL" id="CP090168">
    <property type="protein sequence ID" value="UJO18586.1"/>
    <property type="molecule type" value="Genomic_DNA"/>
</dbReference>
<feature type="repeat" description="ANK" evidence="3">
    <location>
        <begin position="222"/>
        <end position="254"/>
    </location>
</feature>
<dbReference type="SMART" id="SM00248">
    <property type="entry name" value="ANK"/>
    <property type="match status" value="1"/>
</dbReference>
<dbReference type="Proteomes" id="UP000756132">
    <property type="component" value="Chromosome 6"/>
</dbReference>
<reference evidence="5" key="2">
    <citation type="journal article" date="2022" name="Microb. Genom.">
        <title>A chromosome-scale genome assembly of the tomato pathogen Cladosporium fulvum reveals a compartmentalized genome architecture and the presence of a dispensable chromosome.</title>
        <authorList>
            <person name="Zaccaron A.Z."/>
            <person name="Chen L.H."/>
            <person name="Samaras A."/>
            <person name="Stergiopoulos I."/>
        </authorList>
    </citation>
    <scope>NUCLEOTIDE SEQUENCE</scope>
    <source>
        <strain evidence="5">Race5_Kim</strain>
    </source>
</reference>
<evidence type="ECO:0000256" key="1">
    <source>
        <dbReference type="ARBA" id="ARBA00022737"/>
    </source>
</evidence>
<dbReference type="RefSeq" id="XP_047762952.1">
    <property type="nucleotide sequence ID" value="XM_047906259.1"/>
</dbReference>
<dbReference type="PROSITE" id="PS50088">
    <property type="entry name" value="ANK_REPEAT"/>
    <property type="match status" value="1"/>
</dbReference>
<evidence type="ECO:0000313" key="5">
    <source>
        <dbReference type="EMBL" id="UJO18586.1"/>
    </source>
</evidence>
<dbReference type="Gene3D" id="1.25.40.20">
    <property type="entry name" value="Ankyrin repeat-containing domain"/>
    <property type="match status" value="1"/>
</dbReference>
<gene>
    <name evidence="5" type="ORF">CLAFUR5_07111</name>
</gene>
<protein>
    <submittedName>
        <fullName evidence="5">Uncharacterized protein</fullName>
    </submittedName>
</protein>
<evidence type="ECO:0000313" key="6">
    <source>
        <dbReference type="Proteomes" id="UP000756132"/>
    </source>
</evidence>
<feature type="region of interest" description="Disordered" evidence="4">
    <location>
        <begin position="1"/>
        <end position="38"/>
    </location>
</feature>
<dbReference type="AlphaFoldDB" id="A0A9Q8P9X7"/>
<evidence type="ECO:0000256" key="4">
    <source>
        <dbReference type="SAM" id="MobiDB-lite"/>
    </source>
</evidence>
<dbReference type="KEGG" id="ffu:CLAFUR5_07111"/>
<keyword evidence="2 3" id="KW-0040">ANK repeat</keyword>
<dbReference type="Pfam" id="PF13637">
    <property type="entry name" value="Ank_4"/>
    <property type="match status" value="1"/>
</dbReference>
<name>A0A9Q8P9X7_PASFU</name>
<feature type="region of interest" description="Disordered" evidence="4">
    <location>
        <begin position="102"/>
        <end position="131"/>
    </location>
</feature>
<keyword evidence="6" id="KW-1185">Reference proteome</keyword>
<evidence type="ECO:0000256" key="2">
    <source>
        <dbReference type="ARBA" id="ARBA00023043"/>
    </source>
</evidence>
<feature type="compositionally biased region" description="Low complexity" evidence="4">
    <location>
        <begin position="111"/>
        <end position="122"/>
    </location>
</feature>
<organism evidence="5 6">
    <name type="scientific">Passalora fulva</name>
    <name type="common">Tomato leaf mold</name>
    <name type="synonym">Cladosporium fulvum</name>
    <dbReference type="NCBI Taxonomy" id="5499"/>
    <lineage>
        <taxon>Eukaryota</taxon>
        <taxon>Fungi</taxon>
        <taxon>Dikarya</taxon>
        <taxon>Ascomycota</taxon>
        <taxon>Pezizomycotina</taxon>
        <taxon>Dothideomycetes</taxon>
        <taxon>Dothideomycetidae</taxon>
        <taxon>Mycosphaerellales</taxon>
        <taxon>Mycosphaerellaceae</taxon>
        <taxon>Fulvia</taxon>
    </lineage>
</organism>
<dbReference type="SUPFAM" id="SSF48403">
    <property type="entry name" value="Ankyrin repeat"/>
    <property type="match status" value="1"/>
</dbReference>
<reference evidence="5" key="1">
    <citation type="submission" date="2021-12" db="EMBL/GenBank/DDBJ databases">
        <authorList>
            <person name="Zaccaron A."/>
            <person name="Stergiopoulos I."/>
        </authorList>
    </citation>
    <scope>NUCLEOTIDE SEQUENCE</scope>
    <source>
        <strain evidence="5">Race5_Kim</strain>
    </source>
</reference>
<keyword evidence="1" id="KW-0677">Repeat</keyword>
<dbReference type="PANTHER" id="PTHR24171">
    <property type="entry name" value="ANKYRIN REPEAT DOMAIN-CONTAINING PROTEIN 39-RELATED"/>
    <property type="match status" value="1"/>
</dbReference>
<accession>A0A9Q8P9X7</accession>
<proteinExistence type="predicted"/>
<evidence type="ECO:0000256" key="3">
    <source>
        <dbReference type="PROSITE-ProRule" id="PRU00023"/>
    </source>
</evidence>
<dbReference type="GeneID" id="71986989"/>
<dbReference type="OrthoDB" id="3695581at2759"/>
<dbReference type="InterPro" id="IPR036770">
    <property type="entry name" value="Ankyrin_rpt-contain_sf"/>
</dbReference>